<dbReference type="Proteomes" id="UP000578531">
    <property type="component" value="Unassembled WGS sequence"/>
</dbReference>
<sequence>MVTVVGKGLLDLHCLNVATKSFVFKGFTRGSRDVKNRINRRISKESPLGRVVHGGNYNNKKTACKHEDVNYIAAYQGMTDEEVKSHIMPLPAPGDAAYVDVPVQTQTPSGRHGSSFAARNLYREDPEVFAKNEGKEKLYVEGVLKNGDYKLRKGVDERGKRVGRGLRRDRSERQGVGLEGMYRHSVMSAHQEFIALSGTPMSKSPKDIEGVLSVLSTGSEDLWKEETPWKFGLKDEFGHTISAYTAEQKGTCDKERFERHQNQLTPLCEVTMLRRTERSQFRGNPMLHLPPIDPRHVPMDFPSQYVNDLENIEKGIAKWVKEATTEGHNVRKSDFWLNSTKARATGCYPALGPIALSGVAKLTWGDYI</sequence>
<evidence type="ECO:0000313" key="1">
    <source>
        <dbReference type="EMBL" id="KAF6233850.1"/>
    </source>
</evidence>
<evidence type="ECO:0000313" key="2">
    <source>
        <dbReference type="Proteomes" id="UP000578531"/>
    </source>
</evidence>
<reference evidence="1 2" key="1">
    <citation type="journal article" date="2020" name="Genomics">
        <title>Complete, high-quality genomes from long-read metagenomic sequencing of two wolf lichen thalli reveals enigmatic genome architecture.</title>
        <authorList>
            <person name="McKenzie S.K."/>
            <person name="Walston R.F."/>
            <person name="Allen J.L."/>
        </authorList>
    </citation>
    <scope>NUCLEOTIDE SEQUENCE [LARGE SCALE GENOMIC DNA]</scope>
    <source>
        <strain evidence="1">WasteWater2</strain>
    </source>
</reference>
<dbReference type="GeneID" id="59289718"/>
<comment type="caution">
    <text evidence="1">The sequence shown here is derived from an EMBL/GenBank/DDBJ whole genome shotgun (WGS) entry which is preliminary data.</text>
</comment>
<protein>
    <submittedName>
        <fullName evidence="1">Uncharacterized protein</fullName>
    </submittedName>
</protein>
<dbReference type="OrthoDB" id="10657389at2759"/>
<dbReference type="RefSeq" id="XP_037163259.1">
    <property type="nucleotide sequence ID" value="XM_037309962.1"/>
</dbReference>
<proteinExistence type="predicted"/>
<keyword evidence="2" id="KW-1185">Reference proteome</keyword>
<dbReference type="EMBL" id="JACCJC010000034">
    <property type="protein sequence ID" value="KAF6233850.1"/>
    <property type="molecule type" value="Genomic_DNA"/>
</dbReference>
<dbReference type="AlphaFoldDB" id="A0A8H6FSF0"/>
<name>A0A8H6FSF0_9LECA</name>
<gene>
    <name evidence="1" type="ORF">HO173_008062</name>
</gene>
<accession>A0A8H6FSF0</accession>
<organism evidence="1 2">
    <name type="scientific">Letharia columbiana</name>
    <dbReference type="NCBI Taxonomy" id="112416"/>
    <lineage>
        <taxon>Eukaryota</taxon>
        <taxon>Fungi</taxon>
        <taxon>Dikarya</taxon>
        <taxon>Ascomycota</taxon>
        <taxon>Pezizomycotina</taxon>
        <taxon>Lecanoromycetes</taxon>
        <taxon>OSLEUM clade</taxon>
        <taxon>Lecanoromycetidae</taxon>
        <taxon>Lecanorales</taxon>
        <taxon>Lecanorineae</taxon>
        <taxon>Parmeliaceae</taxon>
        <taxon>Letharia</taxon>
    </lineage>
</organism>